<dbReference type="AlphaFoldDB" id="A0A3L9KZ18"/>
<comment type="caution">
    <text evidence="2">The sequence shown here is derived from an EMBL/GenBank/DDBJ whole genome shotgun (WGS) entry which is preliminary data.</text>
</comment>
<accession>A0A3L9KZ18</accession>
<evidence type="ECO:0000313" key="3">
    <source>
        <dbReference type="Proteomes" id="UP000277871"/>
    </source>
</evidence>
<gene>
    <name evidence="2" type="ORF">EAE32_10385</name>
</gene>
<dbReference type="RefSeq" id="WP_121865111.1">
    <property type="nucleotide sequence ID" value="NZ_RDEX01000003.1"/>
</dbReference>
<keyword evidence="1" id="KW-0812">Transmembrane</keyword>
<keyword evidence="3" id="KW-1185">Reference proteome</keyword>
<name>A0A3L9KZ18_9MICC</name>
<keyword evidence="1" id="KW-1133">Transmembrane helix</keyword>
<feature type="transmembrane region" description="Helical" evidence="1">
    <location>
        <begin position="12"/>
        <end position="32"/>
    </location>
</feature>
<proteinExistence type="predicted"/>
<keyword evidence="1" id="KW-0472">Membrane</keyword>
<protein>
    <submittedName>
        <fullName evidence="2">Uncharacterized protein</fullName>
    </submittedName>
</protein>
<evidence type="ECO:0000313" key="2">
    <source>
        <dbReference type="EMBL" id="RLY91635.1"/>
    </source>
</evidence>
<evidence type="ECO:0000256" key="1">
    <source>
        <dbReference type="SAM" id="Phobius"/>
    </source>
</evidence>
<sequence>MAEKKTGTVQYGVKTFVYIAGAFAILVSIVGTDLKLSAGTTSGLFFPLTTIVIAVVCIVLVVLAREAD</sequence>
<dbReference type="EMBL" id="RDEX01000003">
    <property type="protein sequence ID" value="RLY91635.1"/>
    <property type="molecule type" value="Genomic_DNA"/>
</dbReference>
<dbReference type="Proteomes" id="UP000277871">
    <property type="component" value="Unassembled WGS sequence"/>
</dbReference>
<feature type="transmembrane region" description="Helical" evidence="1">
    <location>
        <begin position="44"/>
        <end position="64"/>
    </location>
</feature>
<organism evidence="2 3">
    <name type="scientific">Kocuria tytonicola</name>
    <dbReference type="NCBI Taxonomy" id="2055946"/>
    <lineage>
        <taxon>Bacteria</taxon>
        <taxon>Bacillati</taxon>
        <taxon>Actinomycetota</taxon>
        <taxon>Actinomycetes</taxon>
        <taxon>Micrococcales</taxon>
        <taxon>Micrococcaceae</taxon>
        <taxon>Kocuria</taxon>
    </lineage>
</organism>
<reference evidence="2 3" key="1">
    <citation type="submission" date="2018-10" db="EMBL/GenBank/DDBJ databases">
        <title>Kocuria tytonicola, new bacteria from the preen glands of American barn owls (Tyto furcata).</title>
        <authorList>
            <person name="Braun M.S."/>
            <person name="Wang E."/>
            <person name="Zimmermann S."/>
            <person name="Boutin S."/>
            <person name="Wagner H."/>
            <person name="Wink M."/>
        </authorList>
    </citation>
    <scope>NUCLEOTIDE SEQUENCE [LARGE SCALE GENOMIC DNA]</scope>
    <source>
        <strain evidence="2 3">473</strain>
    </source>
</reference>